<dbReference type="AlphaFoldDB" id="A0A5C3QLE0"/>
<dbReference type="OrthoDB" id="10027013at2759"/>
<dbReference type="InterPro" id="IPR013216">
    <property type="entry name" value="Methyltransf_11"/>
</dbReference>
<evidence type="ECO:0000313" key="5">
    <source>
        <dbReference type="EMBL" id="TFL02835.1"/>
    </source>
</evidence>
<evidence type="ECO:0000256" key="2">
    <source>
        <dbReference type="ARBA" id="ARBA00022603"/>
    </source>
</evidence>
<dbReference type="GO" id="GO:0008757">
    <property type="term" value="F:S-adenosylmethionine-dependent methyltransferase activity"/>
    <property type="evidence" value="ECO:0007669"/>
    <property type="project" value="InterPro"/>
</dbReference>
<evidence type="ECO:0000256" key="3">
    <source>
        <dbReference type="ARBA" id="ARBA00022679"/>
    </source>
</evidence>
<dbReference type="PANTHER" id="PTHR44942">
    <property type="entry name" value="METHYLTRANSF_11 DOMAIN-CONTAINING PROTEIN"/>
    <property type="match status" value="1"/>
</dbReference>
<keyword evidence="3 5" id="KW-0808">Transferase</keyword>
<sequence length="322" mass="36936">MATFVKSSFNTTAYAASRPTYPRHLFDLVFRYHESPPGTRSGEALKSGHRPRWDRAVDLGCGTGEQQRQATVELTPFKRITGVEPSEKMIVQAREYVKESGITANEVDFHQSSAEELGFIENDSVDLITAAQSAHWFNWDKMWPEALRVLRPGGTFAFWIYSEFRLSKHPQLSPLITNYSQGKDPKESIGPYWEQPGRSILDNHFLDIKDPEGNGWSPTKRIYFSGKYHSNLPSPLPVILRKKMTWNELLGYFRTYSSLHNYHEKFPEDKTNPPPGGSIEVRFWKQLMREAGVFNEAADVEKAHEQEVEVEWPVAIVMAKKL</sequence>
<dbReference type="InterPro" id="IPR029063">
    <property type="entry name" value="SAM-dependent_MTases_sf"/>
</dbReference>
<gene>
    <name evidence="5" type="ORF">BDV98DRAFT_546046</name>
</gene>
<organism evidence="5 6">
    <name type="scientific">Pterulicium gracile</name>
    <dbReference type="NCBI Taxonomy" id="1884261"/>
    <lineage>
        <taxon>Eukaryota</taxon>
        <taxon>Fungi</taxon>
        <taxon>Dikarya</taxon>
        <taxon>Basidiomycota</taxon>
        <taxon>Agaricomycotina</taxon>
        <taxon>Agaricomycetes</taxon>
        <taxon>Agaricomycetidae</taxon>
        <taxon>Agaricales</taxon>
        <taxon>Pleurotineae</taxon>
        <taxon>Pterulaceae</taxon>
        <taxon>Pterulicium</taxon>
    </lineage>
</organism>
<dbReference type="EMBL" id="ML178821">
    <property type="protein sequence ID" value="TFL02835.1"/>
    <property type="molecule type" value="Genomic_DNA"/>
</dbReference>
<evidence type="ECO:0000259" key="4">
    <source>
        <dbReference type="Pfam" id="PF08241"/>
    </source>
</evidence>
<evidence type="ECO:0000313" key="6">
    <source>
        <dbReference type="Proteomes" id="UP000305067"/>
    </source>
</evidence>
<keyword evidence="2 5" id="KW-0489">Methyltransferase</keyword>
<dbReference type="Proteomes" id="UP000305067">
    <property type="component" value="Unassembled WGS sequence"/>
</dbReference>
<dbReference type="PANTHER" id="PTHR44942:SF4">
    <property type="entry name" value="METHYLTRANSFERASE TYPE 11 DOMAIN-CONTAINING PROTEIN"/>
    <property type="match status" value="1"/>
</dbReference>
<accession>A0A5C3QLE0</accession>
<proteinExistence type="inferred from homology"/>
<dbReference type="Gene3D" id="3.40.50.150">
    <property type="entry name" value="Vaccinia Virus protein VP39"/>
    <property type="match status" value="1"/>
</dbReference>
<dbReference type="STRING" id="1884261.A0A5C3QLE0"/>
<dbReference type="CDD" id="cd02440">
    <property type="entry name" value="AdoMet_MTases"/>
    <property type="match status" value="1"/>
</dbReference>
<evidence type="ECO:0000256" key="1">
    <source>
        <dbReference type="ARBA" id="ARBA00008361"/>
    </source>
</evidence>
<comment type="similarity">
    <text evidence="1">Belongs to the methyltransferase superfamily.</text>
</comment>
<dbReference type="InterPro" id="IPR051052">
    <property type="entry name" value="Diverse_substrate_MTase"/>
</dbReference>
<dbReference type="GO" id="GO:0032259">
    <property type="term" value="P:methylation"/>
    <property type="evidence" value="ECO:0007669"/>
    <property type="project" value="UniProtKB-KW"/>
</dbReference>
<feature type="domain" description="Methyltransferase type 11" evidence="4">
    <location>
        <begin position="57"/>
        <end position="158"/>
    </location>
</feature>
<reference evidence="5 6" key="1">
    <citation type="journal article" date="2019" name="Nat. Ecol. Evol.">
        <title>Megaphylogeny resolves global patterns of mushroom evolution.</title>
        <authorList>
            <person name="Varga T."/>
            <person name="Krizsan K."/>
            <person name="Foldi C."/>
            <person name="Dima B."/>
            <person name="Sanchez-Garcia M."/>
            <person name="Sanchez-Ramirez S."/>
            <person name="Szollosi G.J."/>
            <person name="Szarkandi J.G."/>
            <person name="Papp V."/>
            <person name="Albert L."/>
            <person name="Andreopoulos W."/>
            <person name="Angelini C."/>
            <person name="Antonin V."/>
            <person name="Barry K.W."/>
            <person name="Bougher N.L."/>
            <person name="Buchanan P."/>
            <person name="Buyck B."/>
            <person name="Bense V."/>
            <person name="Catcheside P."/>
            <person name="Chovatia M."/>
            <person name="Cooper J."/>
            <person name="Damon W."/>
            <person name="Desjardin D."/>
            <person name="Finy P."/>
            <person name="Geml J."/>
            <person name="Haridas S."/>
            <person name="Hughes K."/>
            <person name="Justo A."/>
            <person name="Karasinski D."/>
            <person name="Kautmanova I."/>
            <person name="Kiss B."/>
            <person name="Kocsube S."/>
            <person name="Kotiranta H."/>
            <person name="LaButti K.M."/>
            <person name="Lechner B.E."/>
            <person name="Liimatainen K."/>
            <person name="Lipzen A."/>
            <person name="Lukacs Z."/>
            <person name="Mihaltcheva S."/>
            <person name="Morgado L.N."/>
            <person name="Niskanen T."/>
            <person name="Noordeloos M.E."/>
            <person name="Ohm R.A."/>
            <person name="Ortiz-Santana B."/>
            <person name="Ovrebo C."/>
            <person name="Racz N."/>
            <person name="Riley R."/>
            <person name="Savchenko A."/>
            <person name="Shiryaev A."/>
            <person name="Soop K."/>
            <person name="Spirin V."/>
            <person name="Szebenyi C."/>
            <person name="Tomsovsky M."/>
            <person name="Tulloss R.E."/>
            <person name="Uehling J."/>
            <person name="Grigoriev I.V."/>
            <person name="Vagvolgyi C."/>
            <person name="Papp T."/>
            <person name="Martin F.M."/>
            <person name="Miettinen O."/>
            <person name="Hibbett D.S."/>
            <person name="Nagy L.G."/>
        </authorList>
    </citation>
    <scope>NUCLEOTIDE SEQUENCE [LARGE SCALE GENOMIC DNA]</scope>
    <source>
        <strain evidence="5 6">CBS 309.79</strain>
    </source>
</reference>
<dbReference type="SUPFAM" id="SSF53335">
    <property type="entry name" value="S-adenosyl-L-methionine-dependent methyltransferases"/>
    <property type="match status" value="1"/>
</dbReference>
<name>A0A5C3QLE0_9AGAR</name>
<dbReference type="Pfam" id="PF08241">
    <property type="entry name" value="Methyltransf_11"/>
    <property type="match status" value="1"/>
</dbReference>
<protein>
    <submittedName>
        <fullName evidence="5">S-adenosyl-L-methionine-dependent methyltransferase</fullName>
    </submittedName>
</protein>
<keyword evidence="6" id="KW-1185">Reference proteome</keyword>